<sequence length="59" mass="6947">MNTSPSIHRHKQHMHVHININSPISQLNHVSFIKMFEIVSMAIHINYDSAEFVHFTHEL</sequence>
<evidence type="ECO:0000313" key="1">
    <source>
        <dbReference type="EMBL" id="JAD24278.1"/>
    </source>
</evidence>
<reference evidence="1" key="2">
    <citation type="journal article" date="2015" name="Data Brief">
        <title>Shoot transcriptome of the giant reed, Arundo donax.</title>
        <authorList>
            <person name="Barrero R.A."/>
            <person name="Guerrero F.D."/>
            <person name="Moolhuijzen P."/>
            <person name="Goolsby J.A."/>
            <person name="Tidwell J."/>
            <person name="Bellgard S.E."/>
            <person name="Bellgard M.I."/>
        </authorList>
    </citation>
    <scope>NUCLEOTIDE SEQUENCE</scope>
    <source>
        <tissue evidence="1">Shoot tissue taken approximately 20 cm above the soil surface</tissue>
    </source>
</reference>
<dbReference type="EMBL" id="GBRH01273617">
    <property type="protein sequence ID" value="JAD24278.1"/>
    <property type="molecule type" value="Transcribed_RNA"/>
</dbReference>
<dbReference type="AlphaFoldDB" id="A0A0A8YF34"/>
<reference evidence="1" key="1">
    <citation type="submission" date="2014-09" db="EMBL/GenBank/DDBJ databases">
        <authorList>
            <person name="Magalhaes I.L.F."/>
            <person name="Oliveira U."/>
            <person name="Santos F.R."/>
            <person name="Vidigal T.H.D.A."/>
            <person name="Brescovit A.D."/>
            <person name="Santos A.J."/>
        </authorList>
    </citation>
    <scope>NUCLEOTIDE SEQUENCE</scope>
    <source>
        <tissue evidence="1">Shoot tissue taken approximately 20 cm above the soil surface</tissue>
    </source>
</reference>
<protein>
    <submittedName>
        <fullName evidence="1">Uncharacterized protein</fullName>
    </submittedName>
</protein>
<name>A0A0A8YF34_ARUDO</name>
<accession>A0A0A8YF34</accession>
<proteinExistence type="predicted"/>
<organism evidence="1">
    <name type="scientific">Arundo donax</name>
    <name type="common">Giant reed</name>
    <name type="synonym">Donax arundinaceus</name>
    <dbReference type="NCBI Taxonomy" id="35708"/>
    <lineage>
        <taxon>Eukaryota</taxon>
        <taxon>Viridiplantae</taxon>
        <taxon>Streptophyta</taxon>
        <taxon>Embryophyta</taxon>
        <taxon>Tracheophyta</taxon>
        <taxon>Spermatophyta</taxon>
        <taxon>Magnoliopsida</taxon>
        <taxon>Liliopsida</taxon>
        <taxon>Poales</taxon>
        <taxon>Poaceae</taxon>
        <taxon>PACMAD clade</taxon>
        <taxon>Arundinoideae</taxon>
        <taxon>Arundineae</taxon>
        <taxon>Arundo</taxon>
    </lineage>
</organism>